<protein>
    <submittedName>
        <fullName evidence="11">Uncharacterized protein LOC103373702</fullName>
    </submittedName>
</protein>
<feature type="compositionally biased region" description="Basic and acidic residues" evidence="8">
    <location>
        <begin position="1724"/>
        <end position="1744"/>
    </location>
</feature>
<feature type="compositionally biased region" description="Basic and acidic residues" evidence="8">
    <location>
        <begin position="3242"/>
        <end position="3260"/>
    </location>
</feature>
<dbReference type="InterPro" id="IPR001214">
    <property type="entry name" value="SET_dom"/>
</dbReference>
<evidence type="ECO:0000313" key="10">
    <source>
        <dbReference type="Proteomes" id="UP000694891"/>
    </source>
</evidence>
<feature type="region of interest" description="Disordered" evidence="8">
    <location>
        <begin position="1011"/>
        <end position="1111"/>
    </location>
</feature>
<feature type="region of interest" description="Disordered" evidence="8">
    <location>
        <begin position="2177"/>
        <end position="2208"/>
    </location>
</feature>
<feature type="compositionally biased region" description="Polar residues" evidence="8">
    <location>
        <begin position="159"/>
        <end position="174"/>
    </location>
</feature>
<dbReference type="PANTHER" id="PTHR45736:SF5">
    <property type="entry name" value="ZINC FINGER MYM-TYPE PROTEIN 4"/>
    <property type="match status" value="1"/>
</dbReference>
<dbReference type="SMART" id="SM00746">
    <property type="entry name" value="TRASH"/>
    <property type="match status" value="20"/>
</dbReference>
<evidence type="ECO:0000256" key="3">
    <source>
        <dbReference type="ARBA" id="ARBA00022723"/>
    </source>
</evidence>
<feature type="region of interest" description="Disordered" evidence="8">
    <location>
        <begin position="3130"/>
        <end position="3270"/>
    </location>
</feature>
<name>A0A9Y4U2D1_9TELE</name>
<evidence type="ECO:0000256" key="7">
    <source>
        <dbReference type="ARBA" id="ARBA00022843"/>
    </source>
</evidence>
<feature type="compositionally biased region" description="Acidic residues" evidence="8">
    <location>
        <begin position="1043"/>
        <end position="1056"/>
    </location>
</feature>
<dbReference type="SUPFAM" id="SSF82199">
    <property type="entry name" value="SET domain"/>
    <property type="match status" value="2"/>
</dbReference>
<feature type="compositionally biased region" description="Basic and acidic residues" evidence="8">
    <location>
        <begin position="1847"/>
        <end position="1859"/>
    </location>
</feature>
<gene>
    <name evidence="11" type="primary">LOC103373702</name>
</gene>
<feature type="region of interest" description="Disordered" evidence="8">
    <location>
        <begin position="1915"/>
        <end position="1943"/>
    </location>
</feature>
<evidence type="ECO:0000256" key="1">
    <source>
        <dbReference type="ARBA" id="ARBA00022499"/>
    </source>
</evidence>
<feature type="compositionally biased region" description="Polar residues" evidence="8">
    <location>
        <begin position="3211"/>
        <end position="3223"/>
    </location>
</feature>
<dbReference type="Pfam" id="PF24900">
    <property type="entry name" value="TRASH_ZMYM4"/>
    <property type="match status" value="3"/>
</dbReference>
<dbReference type="Pfam" id="PF25561">
    <property type="entry name" value="QRICH1"/>
    <property type="match status" value="1"/>
</dbReference>
<feature type="compositionally biased region" description="Acidic residues" evidence="8">
    <location>
        <begin position="1769"/>
        <end position="1790"/>
    </location>
</feature>
<organism evidence="10 11">
    <name type="scientific">Stegastes partitus</name>
    <name type="common">bicolor damselfish</name>
    <dbReference type="NCBI Taxonomy" id="144197"/>
    <lineage>
        <taxon>Eukaryota</taxon>
        <taxon>Metazoa</taxon>
        <taxon>Chordata</taxon>
        <taxon>Craniata</taxon>
        <taxon>Vertebrata</taxon>
        <taxon>Euteleostomi</taxon>
        <taxon>Actinopterygii</taxon>
        <taxon>Neopterygii</taxon>
        <taxon>Teleostei</taxon>
        <taxon>Neoteleostei</taxon>
        <taxon>Acanthomorphata</taxon>
        <taxon>Ovalentaria</taxon>
        <taxon>Pomacentridae</taxon>
        <taxon>Stegastes</taxon>
    </lineage>
</organism>
<feature type="region of interest" description="Disordered" evidence="8">
    <location>
        <begin position="155"/>
        <end position="272"/>
    </location>
</feature>
<dbReference type="InterPro" id="IPR021893">
    <property type="entry name" value="ZMYM2-like_C"/>
</dbReference>
<dbReference type="RefSeq" id="XP_008301885.1">
    <property type="nucleotide sequence ID" value="XM_008303663.1"/>
</dbReference>
<feature type="compositionally biased region" description="Polar residues" evidence="8">
    <location>
        <begin position="1071"/>
        <end position="1087"/>
    </location>
</feature>
<dbReference type="Pfam" id="PF00856">
    <property type="entry name" value="SET"/>
    <property type="match status" value="2"/>
</dbReference>
<dbReference type="InterPro" id="IPR057926">
    <property type="entry name" value="QRICH1_dom"/>
</dbReference>
<keyword evidence="5" id="KW-0863">Zinc-finger</keyword>
<accession>A0A9Y4U2D1</accession>
<dbReference type="SUPFAM" id="SSF57716">
    <property type="entry name" value="Glucocorticoid receptor-like (DNA-binding domain)"/>
    <property type="match status" value="2"/>
</dbReference>
<feature type="compositionally biased region" description="Basic and acidic residues" evidence="8">
    <location>
        <begin position="1915"/>
        <end position="1929"/>
    </location>
</feature>
<feature type="region of interest" description="Disordered" evidence="8">
    <location>
        <begin position="822"/>
        <end position="863"/>
    </location>
</feature>
<dbReference type="GO" id="GO:0008270">
    <property type="term" value="F:zinc ion binding"/>
    <property type="evidence" value="ECO:0007669"/>
    <property type="project" value="UniProtKB-KW"/>
</dbReference>
<dbReference type="InterPro" id="IPR051284">
    <property type="entry name" value="ZnF_MYMT-QRICH1"/>
</dbReference>
<dbReference type="Pfam" id="PF06467">
    <property type="entry name" value="zf-FCS"/>
    <property type="match status" value="1"/>
</dbReference>
<feature type="compositionally biased region" description="Acidic residues" evidence="8">
    <location>
        <begin position="1833"/>
        <end position="1846"/>
    </location>
</feature>
<feature type="compositionally biased region" description="Basic and acidic residues" evidence="8">
    <location>
        <begin position="1811"/>
        <end position="1831"/>
    </location>
</feature>
<dbReference type="PROSITE" id="PS50280">
    <property type="entry name" value="SET"/>
    <property type="match status" value="2"/>
</dbReference>
<feature type="compositionally biased region" description="Basic and acidic residues" evidence="8">
    <location>
        <begin position="3157"/>
        <end position="3191"/>
    </location>
</feature>
<dbReference type="Gene3D" id="2.170.270.10">
    <property type="entry name" value="SET domain"/>
    <property type="match status" value="2"/>
</dbReference>
<feature type="compositionally biased region" description="Polar residues" evidence="8">
    <location>
        <begin position="2197"/>
        <end position="2207"/>
    </location>
</feature>
<keyword evidence="7" id="KW-0832">Ubl conjugation</keyword>
<keyword evidence="10" id="KW-1185">Reference proteome</keyword>
<evidence type="ECO:0000256" key="4">
    <source>
        <dbReference type="ARBA" id="ARBA00022737"/>
    </source>
</evidence>
<dbReference type="Proteomes" id="UP000694891">
    <property type="component" value="Unplaced"/>
</dbReference>
<sequence length="3566" mass="398851">MKKRDQKMTPEQDALQYIVACRDKPFLEKRFIDSFKGKGVFTHKTIKPSSFVVEYRGKMICEKDKRPEKRHGDTLKGFLYEFSWKGAQWCVDASKEDGSLGRLVNDNHTSPNCEVRKVACEGKPHLCLFAVEEISPGEEITYDYGDASYPWRSTEDCDGSSTSNTGFYVASSTPKNKRDDDSAASNSEESCSDDDDELPGPSRGSDSFTNVKTGLDFRGSSPFTSLDSSHDMAGTPQQRGDISPIRHDEESALSSNDHESDEDYEPSESELKRSCRAKVKSKDMSFAVKNYCYVCGKGVKKIARHLRGHADEEPDIAAAFALHKRSAERRRLLDKLRNRGNFRHNQEVLKSNTGVLKLRRRPKAEAVNTTKFVHCLYCKGMLKRSEIWRHVNRCVKKMAASACGKAADLSESPLAESGVSQNLPSGVWKILSAMKQDEVAFVVQNDPLLIQMAQSLSEEYGNDPSMHDCIRQKLREMGRLLLALHEKSIFSFENVIKPHNFYKVVNAVKNLAGFNVEEQTYKNPSLALKLGNSLKTFVDVLVSGAVSNKKIVKDTNAFMNLCEKMWTELVSQTAVASLRRRKANSPSTIPFTRDVQAFYTYLEKASASATESMTVNESPQVYGALCRVTLAQASILNKCAPEVSKMTLKAFQERDDTTRVLSKHFIRINILSKTGQNVAVLLTSQLVNALTLLVSKRHACDVHEENLFLFAKPECVSTSHYHGGNCIRAFSSLCRAKHPEHLRSVHLHKHTARIFQILNLENDELDHLGKLLGQGILADRDYYRLPEAAVELAKIAKLLLAMEKGSLERFKGNSLEEIEIEDELEPDVEQGNPESVDAEEDNEESELLLPESDDVEQQSRQLTPERDALKHIKAGKDKSFLEGIFIDSFKGRGVFTHKSIEPSAFVVEFRGNITTREETQEKKRRDALNDYLFDFSWKGTNWRIDASAEDASLGRLVNDDHLSPNCKVRKMVYKGKPRLCLFALKKIAAGEEITYNYGKCSYSWRSTETSEEQNTSLTDLDASSPVDEKAEDSAEASNCAENSSDEDYVCEDEPSSDESSTSDNDEPIQDLWNSQDASEYASGNASMQKEKEEEEEEEDTTDDSEADEKPKDPLCTNRNFCYVCGKPQTKLARHLFTHRKAEPEIAEAYALPRKSLERRKIIEKLRNKGNYEHNQEVLKSRSGELKVGRKLDSNKKVATCIHCTRMYARKLIWRHMQNCPSKMFSKPPTGGRTQILSLVAATGLTDPQQISSGVKKMLKKLKKDEVGSVVWNDPYLLQMAQCLYYLREEKRTYQYVNQKLRQMARLLLTLRKKSISSFEEATKPQNFSKVVEAVQELSGFNEVSKSCNRPSLVFSLGISLRRIADIKYGRALRQDADKETVQEAETFMKLCAKEWPTVSSGTPPKVTSPSTIPFIQDVQLFYHCLDNTAASAVESLMMYACSPVYTALLRVTAAYVAIFNKNLGDVSRITVQSFKERSETEVQETAPVSQPRFEQILSKNTVTIKVASNTGKEVALTLTSDLLSALTLLVNKRETCGVPESNPFLFARPVAGSSSFYHAKQCVCIFTTRCGAKSQEDLRSIYFQNHIVRIFKILSLTNDELAELAKLLGRNIQTDRDYYQSAEAAADIAKLLELLSAMENGTHEQFEGKSLEEIEIPDQLVPFVDPNSPGNGDAEENKEESGASLGRSSSKGFFSKARRKSGVSSSSKSGRGRKKKQETENEQNNDKTNEVNAAEKDDRSDNMPEKPAVSTPEETATRHKAEETNIYFSDDDVDMNVDFDMDIDTDDDVRNEENDGDRDSNGSAAKPVITEGKDATTEEKEDTCLNEHSSDGEFGEMMDHVEDDYSDREHEEQHERTDADSSGSSATLITEKKNNLSAALMGMKKVKILIPKLDAMKLRTTVLVSQFASLSNKRLATEQKIDDDKKPCERPSTPTEDTNEASSEKEVHMNCSNCKKSMVKGQTAYQKKGFTDIFCSKTCLFEMFPPNRAAARMCHYCRKAITQLLDLIMAAVDVKGTMKDFCSPVCLCAFKSCPVPPQTPPSLCSMCNMPCTVACTLTLNQTVHKFCSDDCLDGFQRENGFICENCSNTCNDKPLALMLEDETKTLCSADCLDELKENMATSQPCTMCCCSRTVSDMVNYRNRENVVELFCSRTCVTSYKLRPEALLSLEGKKISLQSRKKKDQQSNTEDTEVGSDSPMQENGTSTAAGADLKLRVTTAERIVYCHKCGKKLPKGQFVYRTYRSQKVFCSEVCCREGHLDANTVTKKCYNCFQPITRPQNIILAQVDDSGTKKQLCSNTCLASVKSKRKVAAKPPPKEGRRSECRMCAKYCRCKFSLKLDGVIHKLCSDSCFISYHKANNLPLASCDICDSPCLDDRPELKVDDGGKNVCSDACLLKFKEKVEAQRLCLMCQTSHHVSDMVENTNSEGTLELFCSNRCMMVHGAQTAAVFEKRSPSPEEINVEEVKPSLPSLKCIKEEPMDEDNSQSLPTSASHQDIKNEPNVSKEDLQIGSVFSLTEDSKPLEPTVAPTDLFASCSSCRNVLMDGETVFQRKGHQEIFCSSSCLLKFFQMKPVKKTCHFCLQAITQHQDVLQASVDNDGTERDFCNQTCLSSFNYKSSASTKIPIVPVSSQSQCSMCSRYCISKKEIIQQGVVYKICSDPCFLRFCNMNNLSGCVNCCSHCNTPLTLKMKDGNKTLCSAECLGQYKQKTQTPEPCVMCQTSKPMSDMVENRNSDDVLELFCSSSCVMSSKIQTVIAAGASMNCNHCSKTSVPACHLAMSDNSIKNFCTLTCAMAFKSKRELAASSDSAGASKPPEKLLCAQCGRIIKTTPKVIQRKDKVDFVCSLACSQEFKKANNITGTCEYCKNVRIVKDVKRVEGEDCCFCSDSCRVLLHHDLEKKEGQRYCSCSYCLSIAKTVVTKHNEGTEQEFCSKECSKNYKNLQNHGAKCDACGCKGKLKQSLPMVGEVKHFCDLKCLLHFCNNEVHMGGTASPPSGSAATTQSSPVITSVISLASALSMRQRASANSPQIASIADIQTKVVGHASVQTVPKELKNKSMLCTPLVHNKGTSCTVETTETEAQTDEVDPKVVVLPITVPVPVFVPLPMNMYSQYTPQPVGLPLPLPVPLFLTATPDDSETTVKEKTQPESVTPETETQPTEREGGPKDREVTKEGERQEKEPVDDPTRSHCDDADADDPTTCNDQEDLFSVASPGSISPAPNSPMSPIRAPSPLQPTPAKVHSKNKDLKLQKSKKSEEETSQRDTSVVTPKKSHKLKRYGVEAWKRWIRWRESQTNPGPVSSHPVRLKADIHRCSAVDLSDGLYRFIKEVKKPDGEPYTPDDLFYLCLGIQQHLLENGRGENIFTDAIYNKFSTKLTKLLKHFEPSVASNGYVQPRVKEEFLWDCRQLGAYSPMVLLNTLIFFCCKYFGFTTLKQHRQLSFARLKRCTRTNPNDTKTNVLRLYLPKEAESDADGVPAKKRKKNESEEDFLEMLENPENPLRCPVRLYEFYLSKCVDSVRRHSNLFHLQPKGCCYPSSRQWFTSSPLQDSIMEAMIVRIFAIRELQRSQ</sequence>
<feature type="compositionally biased region" description="Polar residues" evidence="8">
    <location>
        <begin position="2485"/>
        <end position="2494"/>
    </location>
</feature>
<feature type="compositionally biased region" description="Acidic residues" evidence="8">
    <location>
        <begin position="836"/>
        <end position="856"/>
    </location>
</feature>
<evidence type="ECO:0000259" key="9">
    <source>
        <dbReference type="PROSITE" id="PS50280"/>
    </source>
</evidence>
<dbReference type="InterPro" id="IPR011017">
    <property type="entry name" value="TRASH_dom"/>
</dbReference>
<evidence type="ECO:0000256" key="5">
    <source>
        <dbReference type="ARBA" id="ARBA00022771"/>
    </source>
</evidence>
<keyword evidence="6" id="KW-0862">Zinc</keyword>
<feature type="region of interest" description="Disordered" evidence="8">
    <location>
        <begin position="1661"/>
        <end position="1866"/>
    </location>
</feature>
<dbReference type="InterPro" id="IPR046341">
    <property type="entry name" value="SET_dom_sf"/>
</dbReference>
<dbReference type="Pfam" id="PF12012">
    <property type="entry name" value="DUF3504"/>
    <property type="match status" value="1"/>
</dbReference>
<dbReference type="InterPro" id="IPR010507">
    <property type="entry name" value="Znf_MYM"/>
</dbReference>
<keyword evidence="3" id="KW-0479">Metal-binding</keyword>
<evidence type="ECO:0000313" key="11">
    <source>
        <dbReference type="RefSeq" id="XP_008301885.1"/>
    </source>
</evidence>
<keyword evidence="1" id="KW-1017">Isopeptide bond</keyword>
<feature type="region of interest" description="Disordered" evidence="8">
    <location>
        <begin position="2478"/>
        <end position="2502"/>
    </location>
</feature>
<reference evidence="11" key="1">
    <citation type="submission" date="2025-08" db="UniProtKB">
        <authorList>
            <consortium name="RefSeq"/>
        </authorList>
    </citation>
    <scope>IDENTIFICATION</scope>
</reference>
<feature type="domain" description="SET" evidence="9">
    <location>
        <begin position="882"/>
        <end position="998"/>
    </location>
</feature>
<feature type="compositionally biased region" description="Acidic residues" evidence="8">
    <location>
        <begin position="259"/>
        <end position="268"/>
    </location>
</feature>
<evidence type="ECO:0000256" key="2">
    <source>
        <dbReference type="ARBA" id="ARBA00022553"/>
    </source>
</evidence>
<dbReference type="GeneID" id="103373702"/>
<feature type="compositionally biased region" description="Acidic residues" evidence="8">
    <location>
        <begin position="1092"/>
        <end position="1106"/>
    </location>
</feature>
<evidence type="ECO:0000256" key="8">
    <source>
        <dbReference type="SAM" id="MobiDB-lite"/>
    </source>
</evidence>
<evidence type="ECO:0000256" key="6">
    <source>
        <dbReference type="ARBA" id="ARBA00022833"/>
    </source>
</evidence>
<feature type="domain" description="SET" evidence="9">
    <location>
        <begin position="25"/>
        <end position="145"/>
    </location>
</feature>
<dbReference type="PANTHER" id="PTHR45736">
    <property type="entry name" value="ZINC FINGER MYM-TYPE PROTEIN"/>
    <property type="match status" value="1"/>
</dbReference>
<feature type="compositionally biased region" description="Basic and acidic residues" evidence="8">
    <location>
        <begin position="1791"/>
        <end position="1800"/>
    </location>
</feature>
<keyword evidence="2" id="KW-0597">Phosphoprotein</keyword>
<feature type="compositionally biased region" description="Low complexity" evidence="8">
    <location>
        <begin position="3146"/>
        <end position="3156"/>
    </location>
</feature>
<dbReference type="SMART" id="SM00317">
    <property type="entry name" value="SET"/>
    <property type="match status" value="2"/>
</dbReference>
<proteinExistence type="predicted"/>
<keyword evidence="4" id="KW-0677">Repeat</keyword>